<dbReference type="eggNOG" id="COG2755">
    <property type="taxonomic scope" value="Bacteria"/>
</dbReference>
<dbReference type="InterPro" id="IPR013830">
    <property type="entry name" value="SGNH_hydro"/>
</dbReference>
<dbReference type="PANTHER" id="PTHR30383">
    <property type="entry name" value="THIOESTERASE 1/PROTEASE 1/LYSOPHOSPHOLIPASE L1"/>
    <property type="match status" value="1"/>
</dbReference>
<feature type="domain" description="SGNH hydrolase-type esterase" evidence="1">
    <location>
        <begin position="33"/>
        <end position="184"/>
    </location>
</feature>
<dbReference type="Pfam" id="PF13472">
    <property type="entry name" value="Lipase_GDSL_2"/>
    <property type="match status" value="1"/>
</dbReference>
<dbReference type="RefSeq" id="WP_004579916.1">
    <property type="nucleotide sequence ID" value="NZ_AP028878.1"/>
</dbReference>
<accession>N6VZA7</accession>
<reference evidence="2 3" key="1">
    <citation type="journal article" date="2013" name="Genome Announc.">
        <title>Genome Sequence of the Polycyclic Aromatic Hydrocarbon-Degrading Bacterium Strain Marinobacter nanhaiticus D15-8WT.</title>
        <authorList>
            <person name="Cui Z."/>
            <person name="Gao W."/>
            <person name="Li Q."/>
            <person name="Xu G."/>
            <person name="Zheng L."/>
        </authorList>
    </citation>
    <scope>NUCLEOTIDE SEQUENCE [LARGE SCALE GENOMIC DNA]</scope>
    <source>
        <strain evidence="2 3">D15-8W</strain>
    </source>
</reference>
<dbReference type="PANTHER" id="PTHR30383:SF24">
    <property type="entry name" value="THIOESTERASE 1_PROTEASE 1_LYSOPHOSPHOLIPASE L1"/>
    <property type="match status" value="1"/>
</dbReference>
<dbReference type="STRING" id="626887.J057_09716"/>
<evidence type="ECO:0000313" key="2">
    <source>
        <dbReference type="EMBL" id="ENO15620.1"/>
    </source>
</evidence>
<organism evidence="2 3">
    <name type="scientific">Marinobacter nanhaiticus D15-8W</name>
    <dbReference type="NCBI Taxonomy" id="626887"/>
    <lineage>
        <taxon>Bacteria</taxon>
        <taxon>Pseudomonadati</taxon>
        <taxon>Pseudomonadota</taxon>
        <taxon>Gammaproteobacteria</taxon>
        <taxon>Pseudomonadales</taxon>
        <taxon>Marinobacteraceae</taxon>
        <taxon>Marinobacter</taxon>
    </lineage>
</organism>
<dbReference type="OrthoDB" id="9786188at2"/>
<comment type="caution">
    <text evidence="2">The sequence shown here is derived from an EMBL/GenBank/DDBJ whole genome shotgun (WGS) entry which is preliminary data.</text>
</comment>
<dbReference type="Proteomes" id="UP000013165">
    <property type="component" value="Unassembled WGS sequence"/>
</dbReference>
<protein>
    <submittedName>
        <fullName evidence="2">Arylesterase</fullName>
    </submittedName>
</protein>
<dbReference type="Gene3D" id="3.40.50.1110">
    <property type="entry name" value="SGNH hydrolase"/>
    <property type="match status" value="1"/>
</dbReference>
<dbReference type="GO" id="GO:0004622">
    <property type="term" value="F:phosphatidylcholine lysophospholipase activity"/>
    <property type="evidence" value="ECO:0007669"/>
    <property type="project" value="TreeGrafter"/>
</dbReference>
<dbReference type="InterPro" id="IPR036514">
    <property type="entry name" value="SGNH_hydro_sf"/>
</dbReference>
<gene>
    <name evidence="2" type="ORF">J057_09716</name>
</gene>
<dbReference type="EMBL" id="APLQ01000011">
    <property type="protein sequence ID" value="ENO15620.1"/>
    <property type="molecule type" value="Genomic_DNA"/>
</dbReference>
<evidence type="ECO:0000313" key="3">
    <source>
        <dbReference type="Proteomes" id="UP000013165"/>
    </source>
</evidence>
<dbReference type="InterPro" id="IPR051532">
    <property type="entry name" value="Ester_Hydrolysis_Enzymes"/>
</dbReference>
<keyword evidence="3" id="KW-1185">Reference proteome</keyword>
<dbReference type="SUPFAM" id="SSF52266">
    <property type="entry name" value="SGNH hydrolase"/>
    <property type="match status" value="1"/>
</dbReference>
<sequence>MKHSIIPIFLSLFLIACTEPRFDPVFEDGVILAFGDSLTEGVGVAEEESYPSVLAGLSGVRIINAGLSGETTAEGLARLPSVLDRTQPDLMILLEGGNDILRNHDLTATRDNLARMVEMAQSRDIDVLLVGVPEKKLFSDTAPLYAELAERYELAFDDDVVASLLRDPNMKSDSVHFNAEGYQRLAERLYQRLQDEGAL</sequence>
<dbReference type="PROSITE" id="PS51257">
    <property type="entry name" value="PROKAR_LIPOPROTEIN"/>
    <property type="match status" value="1"/>
</dbReference>
<dbReference type="PATRIC" id="fig|626887.3.peg.1950"/>
<dbReference type="AlphaFoldDB" id="N6VZA7"/>
<dbReference type="HOGENOM" id="CLU_051180_1_2_6"/>
<name>N6VZA7_9GAMM</name>
<evidence type="ECO:0000259" key="1">
    <source>
        <dbReference type="Pfam" id="PF13472"/>
    </source>
</evidence>
<dbReference type="CDD" id="cd01822">
    <property type="entry name" value="Lysophospholipase_L1_like"/>
    <property type="match status" value="1"/>
</dbReference>
<proteinExistence type="predicted"/>